<dbReference type="CDD" id="cd06558">
    <property type="entry name" value="crotonase-like"/>
    <property type="match status" value="1"/>
</dbReference>
<dbReference type="SUPFAM" id="SSF52096">
    <property type="entry name" value="ClpP/crotonase"/>
    <property type="match status" value="1"/>
</dbReference>
<comment type="similarity">
    <text evidence="1">Belongs to the enoyl-CoA hydratase/isomerase family.</text>
</comment>
<dbReference type="EMBL" id="JAVREO010000007">
    <property type="protein sequence ID" value="MDT0267407.1"/>
    <property type="molecule type" value="Genomic_DNA"/>
</dbReference>
<dbReference type="InterPro" id="IPR001753">
    <property type="entry name" value="Enoyl-CoA_hydra/iso"/>
</dbReference>
<dbReference type="PANTHER" id="PTHR42964:SF1">
    <property type="entry name" value="POLYKETIDE BIOSYNTHESIS ENOYL-COA HYDRATASE PKSH-RELATED"/>
    <property type="match status" value="1"/>
</dbReference>
<dbReference type="RefSeq" id="WP_311667467.1">
    <property type="nucleotide sequence ID" value="NZ_JAVREO010000007.1"/>
</dbReference>
<protein>
    <submittedName>
        <fullName evidence="2">Enoyl-CoA hydratase</fullName>
    </submittedName>
</protein>
<dbReference type="Gene3D" id="3.90.226.10">
    <property type="entry name" value="2-enoyl-CoA Hydratase, Chain A, domain 1"/>
    <property type="match status" value="1"/>
</dbReference>
<dbReference type="Proteomes" id="UP001183410">
    <property type="component" value="Unassembled WGS sequence"/>
</dbReference>
<reference evidence="3" key="1">
    <citation type="submission" date="2023-07" db="EMBL/GenBank/DDBJ databases">
        <title>30 novel species of actinomycetes from the DSMZ collection.</title>
        <authorList>
            <person name="Nouioui I."/>
        </authorList>
    </citation>
    <scope>NUCLEOTIDE SEQUENCE [LARGE SCALE GENOMIC DNA]</scope>
    <source>
        <strain evidence="3">DSM 44915</strain>
    </source>
</reference>
<dbReference type="InterPro" id="IPR029045">
    <property type="entry name" value="ClpP/crotonase-like_dom_sf"/>
</dbReference>
<evidence type="ECO:0000256" key="1">
    <source>
        <dbReference type="ARBA" id="ARBA00005254"/>
    </source>
</evidence>
<dbReference type="Pfam" id="PF00378">
    <property type="entry name" value="ECH_1"/>
    <property type="match status" value="1"/>
</dbReference>
<name>A0ABU2JQZ8_9ACTN</name>
<dbReference type="InterPro" id="IPR051683">
    <property type="entry name" value="Enoyl-CoA_Hydratase/Isomerase"/>
</dbReference>
<organism evidence="2 3">
    <name type="scientific">Streptomyces chisholmiae</name>
    <dbReference type="NCBI Taxonomy" id="3075540"/>
    <lineage>
        <taxon>Bacteria</taxon>
        <taxon>Bacillati</taxon>
        <taxon>Actinomycetota</taxon>
        <taxon>Actinomycetes</taxon>
        <taxon>Kitasatosporales</taxon>
        <taxon>Streptomycetaceae</taxon>
        <taxon>Streptomyces</taxon>
    </lineage>
</organism>
<gene>
    <name evidence="2" type="ORF">RM844_14035</name>
</gene>
<dbReference type="InterPro" id="IPR014748">
    <property type="entry name" value="Enoyl-CoA_hydra_C"/>
</dbReference>
<dbReference type="NCBIfam" id="NF004796">
    <property type="entry name" value="PRK06144.1"/>
    <property type="match status" value="1"/>
</dbReference>
<accession>A0ABU2JQZ8</accession>
<evidence type="ECO:0000313" key="2">
    <source>
        <dbReference type="EMBL" id="MDT0267407.1"/>
    </source>
</evidence>
<evidence type="ECO:0000313" key="3">
    <source>
        <dbReference type="Proteomes" id="UP001183410"/>
    </source>
</evidence>
<sequence length="266" mass="28249">MNRATEGSVHVTRRGPVVELLLDNQPRRNALTYPMYEQLAAGCDIADEPGVRAVVLRGAGGRAFAAGTDIRHFADFPSDPEAAGEAGLAYERRVGRVLARLLRLRAPLLGVVEGPAFGGGLALAAACDLLLATPDATFGAPIARTLGNCLPAPVVARLADRLGTARTMALLLTGDHLDATTAHTTGFVHRLATPVELPAQLDALLQRLTGQAPLTLAALKETERRLTAAAARVDTDDLLRRAYGSADFREGVAAFLDHRTPRWEGR</sequence>
<proteinExistence type="inferred from homology"/>
<keyword evidence="3" id="KW-1185">Reference proteome</keyword>
<comment type="caution">
    <text evidence="2">The sequence shown here is derived from an EMBL/GenBank/DDBJ whole genome shotgun (WGS) entry which is preliminary data.</text>
</comment>
<dbReference type="Gene3D" id="1.10.12.10">
    <property type="entry name" value="Lyase 2-enoyl-coa Hydratase, Chain A, domain 2"/>
    <property type="match status" value="1"/>
</dbReference>
<dbReference type="PANTHER" id="PTHR42964">
    <property type="entry name" value="ENOYL-COA HYDRATASE"/>
    <property type="match status" value="1"/>
</dbReference>